<proteinExistence type="predicted"/>
<evidence type="ECO:0000313" key="1">
    <source>
        <dbReference type="EMBL" id="MDN3712088.1"/>
    </source>
</evidence>
<keyword evidence="2" id="KW-1185">Reference proteome</keyword>
<reference evidence="2" key="1">
    <citation type="journal article" date="2019" name="Int. J. Syst. Evol. Microbiol.">
        <title>The Global Catalogue of Microorganisms (GCM) 10K type strain sequencing project: providing services to taxonomists for standard genome sequencing and annotation.</title>
        <authorList>
            <consortium name="The Broad Institute Genomics Platform"/>
            <consortium name="The Broad Institute Genome Sequencing Center for Infectious Disease"/>
            <person name="Wu L."/>
            <person name="Ma J."/>
        </authorList>
    </citation>
    <scope>NUCLEOTIDE SEQUENCE [LARGE SCALE GENOMIC DNA]</scope>
    <source>
        <strain evidence="2">CECT 8482</strain>
    </source>
</reference>
<dbReference type="EMBL" id="JAUFRC010000001">
    <property type="protein sequence ID" value="MDN3712088.1"/>
    <property type="molecule type" value="Genomic_DNA"/>
</dbReference>
<evidence type="ECO:0000313" key="2">
    <source>
        <dbReference type="Proteomes" id="UP001243846"/>
    </source>
</evidence>
<name>A0ABT8D845_9RHOB</name>
<gene>
    <name evidence="1" type="ORF">QWZ10_10310</name>
</gene>
<protein>
    <submittedName>
        <fullName evidence="1">Uncharacterized protein</fullName>
    </submittedName>
</protein>
<dbReference type="Proteomes" id="UP001243846">
    <property type="component" value="Unassembled WGS sequence"/>
</dbReference>
<sequence length="165" mass="17617">MAELGKGHIQDHLDLGGKRLISFRHTIDIRKSFVAQIGVEIEIETGIYGIIIVFARFFRRIVQLMKAGDRQIFTDGIEVGLGLGQSENRHARIIGIGRAGGIFATVEPVPIGEFLRFEQRLAGDGGNADIGAFAAPVKGELVDRVGVSPSSAAPTANSRPSPVGT</sequence>
<organism evidence="1 2">
    <name type="scientific">Paracoccus cavernae</name>
    <dbReference type="NCBI Taxonomy" id="1571207"/>
    <lineage>
        <taxon>Bacteria</taxon>
        <taxon>Pseudomonadati</taxon>
        <taxon>Pseudomonadota</taxon>
        <taxon>Alphaproteobacteria</taxon>
        <taxon>Rhodobacterales</taxon>
        <taxon>Paracoccaceae</taxon>
        <taxon>Paracoccus</taxon>
    </lineage>
</organism>
<comment type="caution">
    <text evidence="1">The sequence shown here is derived from an EMBL/GenBank/DDBJ whole genome shotgun (WGS) entry which is preliminary data.</text>
</comment>
<accession>A0ABT8D845</accession>